<protein>
    <submittedName>
        <fullName evidence="2">Glycosyltransferase WbuB</fullName>
    </submittedName>
</protein>
<name>A0A1Y0ERF6_9BURK</name>
<dbReference type="RefSeq" id="WP_087283095.1">
    <property type="nucleotide sequence ID" value="NZ_CP021455.1"/>
</dbReference>
<keyword evidence="2" id="KW-0808">Transferase</keyword>
<organism evidence="2 3">
    <name type="scientific">Comamonas serinivorans</name>
    <dbReference type="NCBI Taxonomy" id="1082851"/>
    <lineage>
        <taxon>Bacteria</taxon>
        <taxon>Pseudomonadati</taxon>
        <taxon>Pseudomonadota</taxon>
        <taxon>Betaproteobacteria</taxon>
        <taxon>Burkholderiales</taxon>
        <taxon>Comamonadaceae</taxon>
        <taxon>Comamonas</taxon>
    </lineage>
</organism>
<evidence type="ECO:0000259" key="1">
    <source>
        <dbReference type="Pfam" id="PF13579"/>
    </source>
</evidence>
<dbReference type="OrthoDB" id="9787293at2"/>
<feature type="domain" description="Glycosyltransferase subfamily 4-like N-terminal" evidence="1">
    <location>
        <begin position="16"/>
        <end position="214"/>
    </location>
</feature>
<dbReference type="GO" id="GO:0016757">
    <property type="term" value="F:glycosyltransferase activity"/>
    <property type="evidence" value="ECO:0007669"/>
    <property type="project" value="UniProtKB-ARBA"/>
</dbReference>
<proteinExistence type="predicted"/>
<dbReference type="Proteomes" id="UP000196138">
    <property type="component" value="Chromosome"/>
</dbReference>
<sequence>MNLLYLNHYAGGPDWGMEFRPWYLAREWARLGHRVDIVAATYSHVRSAQPQAGQLLPPVLRGSVGMSSIEDVRWHWYAADPYQGNGVGRVRNIGQFLGRVAWHAPTLARQLKPDVVIASSTYPMDIWVAARLAREARRLGARGLLVHEVHDLWPLSPIELGGMSPTHPFIRLCQAAEDWACRHADRVVSMLPNVAEHLRAHGLPEGRLHIVGNGISPDDWHTAEPAPLRPDLAQHLARLRAEGACVVGYAGSHGTPNAMEHLLLAAARLQTESEAGAKGPTLAFVLVGDGHEKAALQAQAQALGLRHLHFFDPVPKAQVPAFLAQVDVAYIGWQDLPIYRFGIAPNKLFDYMMAARPVLHSVAAANDPVALSGCGLTVAPADPQAIAQGLRELAALSPERRAVLGAQGQAYVLAHHTWPVLAQRFLHALA</sequence>
<dbReference type="Gene3D" id="3.40.50.2000">
    <property type="entry name" value="Glycogen Phosphorylase B"/>
    <property type="match status" value="2"/>
</dbReference>
<dbReference type="EMBL" id="CP021455">
    <property type="protein sequence ID" value="ARU06193.1"/>
    <property type="molecule type" value="Genomic_DNA"/>
</dbReference>
<dbReference type="PANTHER" id="PTHR12526">
    <property type="entry name" value="GLYCOSYLTRANSFERASE"/>
    <property type="match status" value="1"/>
</dbReference>
<dbReference type="AlphaFoldDB" id="A0A1Y0ERF6"/>
<dbReference type="KEGG" id="cser:CCO03_17285"/>
<dbReference type="Pfam" id="PF13692">
    <property type="entry name" value="Glyco_trans_1_4"/>
    <property type="match status" value="1"/>
</dbReference>
<dbReference type="SUPFAM" id="SSF53756">
    <property type="entry name" value="UDP-Glycosyltransferase/glycogen phosphorylase"/>
    <property type="match status" value="1"/>
</dbReference>
<accession>A0A1Y0ERF6</accession>
<keyword evidence="3" id="KW-1185">Reference proteome</keyword>
<evidence type="ECO:0000313" key="3">
    <source>
        <dbReference type="Proteomes" id="UP000196138"/>
    </source>
</evidence>
<dbReference type="CDD" id="cd03794">
    <property type="entry name" value="GT4_WbuB-like"/>
    <property type="match status" value="1"/>
</dbReference>
<evidence type="ECO:0000313" key="2">
    <source>
        <dbReference type="EMBL" id="ARU06193.1"/>
    </source>
</evidence>
<reference evidence="2 3" key="1">
    <citation type="submission" date="2017-05" db="EMBL/GenBank/DDBJ databases">
        <authorList>
            <person name="Song R."/>
            <person name="Chenine A.L."/>
            <person name="Ruprecht R.M."/>
        </authorList>
    </citation>
    <scope>NUCLEOTIDE SEQUENCE [LARGE SCALE GENOMIC DNA]</scope>
    <source>
        <strain evidence="2 3">DSM 26136</strain>
    </source>
</reference>
<dbReference type="PANTHER" id="PTHR12526:SF622">
    <property type="entry name" value="GLYCOSYLTRANSFERASE (GROUP I)"/>
    <property type="match status" value="1"/>
</dbReference>
<gene>
    <name evidence="2" type="ORF">CCO03_17285</name>
</gene>
<dbReference type="Pfam" id="PF13579">
    <property type="entry name" value="Glyco_trans_4_4"/>
    <property type="match status" value="1"/>
</dbReference>
<dbReference type="InterPro" id="IPR028098">
    <property type="entry name" value="Glyco_trans_4-like_N"/>
</dbReference>